<dbReference type="Proteomes" id="UP000229794">
    <property type="component" value="Unassembled WGS sequence"/>
</dbReference>
<name>A0A2H0BDA2_9BACT</name>
<dbReference type="PANTHER" id="PTHR10412">
    <property type="entry name" value="MANNOSYL-OLIGOSACCHARIDE GLUCOSIDASE"/>
    <property type="match status" value="1"/>
</dbReference>
<dbReference type="InterPro" id="IPR054491">
    <property type="entry name" value="MGH1-like_GH"/>
</dbReference>
<dbReference type="InterPro" id="IPR004888">
    <property type="entry name" value="Glycoside_hydrolase_63"/>
</dbReference>
<comment type="similarity">
    <text evidence="1">Belongs to the glycosyl hydrolase 63 family.</text>
</comment>
<protein>
    <recommendedName>
        <fullName evidence="4">Mannosylglycerate hydrolase MGH1-like glycoside hydrolase domain-containing protein</fullName>
    </recommendedName>
</protein>
<accession>A0A2H0BDA2</accession>
<evidence type="ECO:0000256" key="1">
    <source>
        <dbReference type="ARBA" id="ARBA00010833"/>
    </source>
</evidence>
<dbReference type="EMBL" id="PCST01000034">
    <property type="protein sequence ID" value="PIP55559.1"/>
    <property type="molecule type" value="Genomic_DNA"/>
</dbReference>
<evidence type="ECO:0000256" key="3">
    <source>
        <dbReference type="ARBA" id="ARBA00023295"/>
    </source>
</evidence>
<dbReference type="AlphaFoldDB" id="A0A2H0BDA2"/>
<dbReference type="PANTHER" id="PTHR10412:SF11">
    <property type="entry name" value="MANNOSYL-OLIGOSACCHARIDE GLUCOSIDASE"/>
    <property type="match status" value="1"/>
</dbReference>
<dbReference type="Gene3D" id="1.50.10.10">
    <property type="match status" value="1"/>
</dbReference>
<dbReference type="InterPro" id="IPR008928">
    <property type="entry name" value="6-hairpin_glycosidase_sf"/>
</dbReference>
<dbReference type="GO" id="GO:0004573">
    <property type="term" value="F:Glc3Man9GlcNAc2 oligosaccharide glucosidase activity"/>
    <property type="evidence" value="ECO:0007669"/>
    <property type="project" value="InterPro"/>
</dbReference>
<evidence type="ECO:0000256" key="2">
    <source>
        <dbReference type="ARBA" id="ARBA00022801"/>
    </source>
</evidence>
<evidence type="ECO:0000259" key="4">
    <source>
        <dbReference type="Pfam" id="PF22422"/>
    </source>
</evidence>
<comment type="caution">
    <text evidence="5">The sequence shown here is derived from an EMBL/GenBank/DDBJ whole genome shotgun (WGS) entry which is preliminary data.</text>
</comment>
<dbReference type="SUPFAM" id="SSF48208">
    <property type="entry name" value="Six-hairpin glycosidases"/>
    <property type="match status" value="1"/>
</dbReference>
<sequence length="396" mass="46533">MDIKKEAHRILKKNRQITNGYQYTLPAERSYPYQWLWDSCFHAIVLSTLEIEAAKEELRSLVSKQFDDGMIPHMIYWQAGDLHKYEWGKDGTSALTQPPMIAYAVEQIYFQDKDKDFLREIYPHLWRFYKYLIEERDPRHHHLIGIINPDESGEDDSPRFDTPLGVESLVSTDQHLKKRLVLIEDNMKCNFIAKDCMKNFFWVKDVPFNTIMIENLTSLERIARELGIEKDAEFAKINADLMRNAMRKLMFEDGIFWSTYGNDYIKIKTATWAHFAPLFAGLYSEEEAHNIVNTHLMNEETFKSPFGIRTVSKQEPSYHANIDSFSWRGPLWFAPHWFIYKGLKRYGFDKEAEMILGFSTVLLESEGFREYYNPETGKGLGAQDFTWGTLVVDMMN</sequence>
<gene>
    <name evidence="5" type="ORF">COX06_02560</name>
</gene>
<feature type="domain" description="Mannosylglycerate hydrolase MGH1-like glycoside hydrolase" evidence="4">
    <location>
        <begin position="31"/>
        <end position="387"/>
    </location>
</feature>
<organism evidence="5 6">
    <name type="scientific">Candidatus Zambryskibacteria bacterium CG22_combo_CG10-13_8_21_14_all_42_17</name>
    <dbReference type="NCBI Taxonomy" id="1975118"/>
    <lineage>
        <taxon>Bacteria</taxon>
        <taxon>Candidatus Zambryskiibacteriota</taxon>
    </lineage>
</organism>
<reference evidence="5 6" key="1">
    <citation type="submission" date="2017-09" db="EMBL/GenBank/DDBJ databases">
        <title>Depth-based differentiation of microbial function through sediment-hosted aquifers and enrichment of novel symbionts in the deep terrestrial subsurface.</title>
        <authorList>
            <person name="Probst A.J."/>
            <person name="Ladd B."/>
            <person name="Jarett J.K."/>
            <person name="Geller-Mcgrath D.E."/>
            <person name="Sieber C.M."/>
            <person name="Emerson J.B."/>
            <person name="Anantharaman K."/>
            <person name="Thomas B.C."/>
            <person name="Malmstrom R."/>
            <person name="Stieglmeier M."/>
            <person name="Klingl A."/>
            <person name="Woyke T."/>
            <person name="Ryan C.M."/>
            <person name="Banfield J.F."/>
        </authorList>
    </citation>
    <scope>NUCLEOTIDE SEQUENCE [LARGE SCALE GENOMIC DNA]</scope>
    <source>
        <strain evidence="5">CG22_combo_CG10-13_8_21_14_all_42_17</strain>
    </source>
</reference>
<evidence type="ECO:0000313" key="5">
    <source>
        <dbReference type="EMBL" id="PIP55559.1"/>
    </source>
</evidence>
<dbReference type="Pfam" id="PF22422">
    <property type="entry name" value="MGH1-like_GH"/>
    <property type="match status" value="1"/>
</dbReference>
<dbReference type="GO" id="GO:0009311">
    <property type="term" value="P:oligosaccharide metabolic process"/>
    <property type="evidence" value="ECO:0007669"/>
    <property type="project" value="InterPro"/>
</dbReference>
<keyword evidence="2" id="KW-0378">Hydrolase</keyword>
<proteinExistence type="inferred from homology"/>
<evidence type="ECO:0000313" key="6">
    <source>
        <dbReference type="Proteomes" id="UP000229794"/>
    </source>
</evidence>
<keyword evidence="3" id="KW-0326">Glycosidase</keyword>
<dbReference type="InterPro" id="IPR012341">
    <property type="entry name" value="6hp_glycosidase-like_sf"/>
</dbReference>
<dbReference type="GO" id="GO:0006487">
    <property type="term" value="P:protein N-linked glycosylation"/>
    <property type="evidence" value="ECO:0007669"/>
    <property type="project" value="TreeGrafter"/>
</dbReference>